<feature type="coiled-coil region" evidence="1">
    <location>
        <begin position="131"/>
        <end position="203"/>
    </location>
</feature>
<dbReference type="OrthoDB" id="249237at2759"/>
<name>A0A3R7MBS3_TRYRA</name>
<dbReference type="RefSeq" id="XP_029242798.1">
    <property type="nucleotide sequence ID" value="XM_029377426.1"/>
</dbReference>
<keyword evidence="3" id="KW-1185">Reference proteome</keyword>
<evidence type="ECO:0000313" key="2">
    <source>
        <dbReference type="EMBL" id="RNF12490.1"/>
    </source>
</evidence>
<proteinExistence type="predicted"/>
<dbReference type="Proteomes" id="UP000283634">
    <property type="component" value="Unassembled WGS sequence"/>
</dbReference>
<keyword evidence="1" id="KW-0175">Coiled coil</keyword>
<dbReference type="EMBL" id="MKGL01000005">
    <property type="protein sequence ID" value="RNF12490.1"/>
    <property type="molecule type" value="Genomic_DNA"/>
</dbReference>
<gene>
    <name evidence="2" type="ORF">TraAM80_00343</name>
</gene>
<sequence>MSSALASGKIEFSSQREIAHLRQDLAVTKEILAIVKEENERLCSVVEVRTVEVARLNEDLEETKRLLQDQGHAHEMQIARLQSGQASLKEELAASLAERKRLSDLLRSVKGQVDGRLTALVEELQRKDEAVHGLSYRNREYESEIERLNQMVKTDNFMASELEEIQAKYAKASAEIFCFQEQVAQYQTELSSSREKMQQLSDHSVDVPQKVILQEAVSLLTLYRQWLLEVNVSLWEMEDRIETSLNDGIDSLAHMTNPGVPYKPPTVERERLQAMKKFERERKHVDSAVHPDRCEKFEDAFAVSVHAIRDAWDATQHSLEKVNVLSQQLVETLRSLVQASEELHTKPVSSLPSESVTRAKAAWNEGAQSELVDSLKESFKLQLQFWDDEQRKKDAEIANLKSIISTLESQKEVLSGEILKEKQNAVDASLSSALKLNELERKLREAVRSGEAVAAETLGALQLEQERERKEMAEANLRLKKTLEEEAASVESMKQLLIESKRRRVALKDENGVLRKQLQATEDHLNALRLELLEAKQTIELLHAELRFAATNQERPNSSSHSKAFLAFKNRIQKSPLEAKTVCLPRAL</sequence>
<organism evidence="2 3">
    <name type="scientific">Trypanosoma rangeli</name>
    <dbReference type="NCBI Taxonomy" id="5698"/>
    <lineage>
        <taxon>Eukaryota</taxon>
        <taxon>Discoba</taxon>
        <taxon>Euglenozoa</taxon>
        <taxon>Kinetoplastea</taxon>
        <taxon>Metakinetoplastina</taxon>
        <taxon>Trypanosomatida</taxon>
        <taxon>Trypanosomatidae</taxon>
        <taxon>Trypanosoma</taxon>
        <taxon>Herpetosoma</taxon>
    </lineage>
</organism>
<dbReference type="VEuPathDB" id="TriTrypDB:TRSC58_06287"/>
<feature type="coiled-coil region" evidence="1">
    <location>
        <begin position="397"/>
        <end position="545"/>
    </location>
</feature>
<dbReference type="AlphaFoldDB" id="A0A3R7MBS3"/>
<comment type="caution">
    <text evidence="2">The sequence shown here is derived from an EMBL/GenBank/DDBJ whole genome shotgun (WGS) entry which is preliminary data.</text>
</comment>
<evidence type="ECO:0000313" key="3">
    <source>
        <dbReference type="Proteomes" id="UP000283634"/>
    </source>
</evidence>
<dbReference type="GeneID" id="40324276"/>
<reference evidence="2 3" key="1">
    <citation type="journal article" date="2018" name="BMC Genomics">
        <title>Genomic comparison of Trypanosoma conorhini and Trypanosoma rangeli to Trypanosoma cruzi strains of high and low virulence.</title>
        <authorList>
            <person name="Bradwell K.R."/>
            <person name="Koparde V.N."/>
            <person name="Matveyev A.V."/>
            <person name="Serrano M.G."/>
            <person name="Alves J.M."/>
            <person name="Parikh H."/>
            <person name="Huang B."/>
            <person name="Lee V."/>
            <person name="Espinosa-Alvarez O."/>
            <person name="Ortiz P.A."/>
            <person name="Costa-Martins A.G."/>
            <person name="Teixeira M.M."/>
            <person name="Buck G.A."/>
        </authorList>
    </citation>
    <scope>NUCLEOTIDE SEQUENCE [LARGE SCALE GENOMIC DNA]</scope>
    <source>
        <strain evidence="2 3">AM80</strain>
    </source>
</reference>
<accession>A0A3R7MBS3</accession>
<dbReference type="OMA" id="RASAMHE"/>
<evidence type="ECO:0000256" key="1">
    <source>
        <dbReference type="SAM" id="Coils"/>
    </source>
</evidence>
<protein>
    <submittedName>
        <fullName evidence="2">Uncharacterized protein</fullName>
    </submittedName>
</protein>